<dbReference type="OrthoDB" id="5600331at2759"/>
<accession>A0A1R1PJ89</accession>
<reference evidence="3" key="1">
    <citation type="submission" date="2017-01" db="EMBL/GenBank/DDBJ databases">
        <authorList>
            <person name="Wang Y."/>
            <person name="White M."/>
            <person name="Kvist S."/>
            <person name="Moncalvo J.-M."/>
        </authorList>
    </citation>
    <scope>NUCLEOTIDE SEQUENCE [LARGE SCALE GENOMIC DNA]</scope>
    <source>
        <strain evidence="3">COL-18-3</strain>
    </source>
</reference>
<evidence type="ECO:0000256" key="1">
    <source>
        <dbReference type="SAM" id="MobiDB-lite"/>
    </source>
</evidence>
<dbReference type="Proteomes" id="UP000188320">
    <property type="component" value="Unassembled WGS sequence"/>
</dbReference>
<feature type="region of interest" description="Disordered" evidence="1">
    <location>
        <begin position="83"/>
        <end position="111"/>
    </location>
</feature>
<keyword evidence="3" id="KW-1185">Reference proteome</keyword>
<organism evidence="2 3">
    <name type="scientific">Zancudomyces culisetae</name>
    <name type="common">Gut fungus</name>
    <name type="synonym">Smittium culisetae</name>
    <dbReference type="NCBI Taxonomy" id="1213189"/>
    <lineage>
        <taxon>Eukaryota</taxon>
        <taxon>Fungi</taxon>
        <taxon>Fungi incertae sedis</taxon>
        <taxon>Zoopagomycota</taxon>
        <taxon>Kickxellomycotina</taxon>
        <taxon>Harpellomycetes</taxon>
        <taxon>Harpellales</taxon>
        <taxon>Legeriomycetaceae</taxon>
        <taxon>Zancudomyces</taxon>
    </lineage>
</organism>
<gene>
    <name evidence="2" type="ORF">AX774_g5510</name>
</gene>
<protein>
    <submittedName>
        <fullName evidence="2">Uncharacterized protein</fullName>
    </submittedName>
</protein>
<evidence type="ECO:0000313" key="2">
    <source>
        <dbReference type="EMBL" id="OMH81044.1"/>
    </source>
</evidence>
<feature type="compositionally biased region" description="Low complexity" evidence="1">
    <location>
        <begin position="186"/>
        <end position="199"/>
    </location>
</feature>
<dbReference type="AlphaFoldDB" id="A0A1R1PJ89"/>
<feature type="compositionally biased region" description="Polar residues" evidence="1">
    <location>
        <begin position="163"/>
        <end position="185"/>
    </location>
</feature>
<evidence type="ECO:0000313" key="3">
    <source>
        <dbReference type="Proteomes" id="UP000188320"/>
    </source>
</evidence>
<feature type="region of interest" description="Disordered" evidence="1">
    <location>
        <begin position="123"/>
        <end position="143"/>
    </location>
</feature>
<name>A0A1R1PJ89_ZANCU</name>
<feature type="compositionally biased region" description="Basic and acidic residues" evidence="1">
    <location>
        <begin position="1"/>
        <end position="15"/>
    </location>
</feature>
<feature type="region of interest" description="Disordered" evidence="1">
    <location>
        <begin position="1"/>
        <end position="40"/>
    </location>
</feature>
<feature type="compositionally biased region" description="Low complexity" evidence="1">
    <location>
        <begin position="16"/>
        <end position="26"/>
    </location>
</feature>
<dbReference type="EMBL" id="LSSK01001004">
    <property type="protein sequence ID" value="OMH81044.1"/>
    <property type="molecule type" value="Genomic_DNA"/>
</dbReference>
<sequence>MHDKGKTREILERSHTTNGTSSTGNGKISHTGKGRENIKNGKMKESASTGFHGIVQSTLNSAKKMASDLVNTSSSGVGQFVTGGENNICGKTESNSSRTRSGSGNGLASNEQQELWQNARGTVNMKDGGYTDENTEDDSRIGIGAGSSSSLAFRNTLAKTLRENNTPQQNQFSHSTHNESYMSRNSSSEHQQEIESITSRATGHSSDKQYILGVGNNNVFPTRQSTQNDGYIVHQILSNPSGIPNQLHQDSTHLNHVILPHNQDLRGEMDVACSDPLAFLNTTTYTDEIYGNTMVQSVPAKRKMSSEDSWLAHANLILEQELALTEAWSQAWTATCKSGKIEMEDGKSQIKSKM</sequence>
<comment type="caution">
    <text evidence="2">The sequence shown here is derived from an EMBL/GenBank/DDBJ whole genome shotgun (WGS) entry which is preliminary data.</text>
</comment>
<feature type="region of interest" description="Disordered" evidence="1">
    <location>
        <begin position="162"/>
        <end position="205"/>
    </location>
</feature>
<proteinExistence type="predicted"/>